<dbReference type="InterPro" id="IPR036236">
    <property type="entry name" value="Znf_C2H2_sf"/>
</dbReference>
<evidence type="ECO:0000256" key="7">
    <source>
        <dbReference type="SAM" id="MobiDB-lite"/>
    </source>
</evidence>
<dbReference type="GO" id="GO:0008270">
    <property type="term" value="F:zinc ion binding"/>
    <property type="evidence" value="ECO:0007669"/>
    <property type="project" value="UniProtKB-KW"/>
</dbReference>
<evidence type="ECO:0000313" key="10">
    <source>
        <dbReference type="Proteomes" id="UP000030752"/>
    </source>
</evidence>
<keyword evidence="5" id="KW-0175">Coiled coil</keyword>
<dbReference type="GeneID" id="19973147"/>
<accession>W2RT00</accession>
<dbReference type="eggNOG" id="ENOG502S9DW">
    <property type="taxonomic scope" value="Eukaryota"/>
</dbReference>
<dbReference type="GO" id="GO:0033260">
    <property type="term" value="P:nuclear DNA replication"/>
    <property type="evidence" value="ECO:0007669"/>
    <property type="project" value="TreeGrafter"/>
</dbReference>
<dbReference type="HOGENOM" id="CLU_041821_0_0_1"/>
<evidence type="ECO:0000259" key="8">
    <source>
        <dbReference type="Pfam" id="PF12874"/>
    </source>
</evidence>
<keyword evidence="2" id="KW-0479">Metal-binding</keyword>
<dbReference type="GO" id="GO:0003676">
    <property type="term" value="F:nucleic acid binding"/>
    <property type="evidence" value="ECO:0007669"/>
    <property type="project" value="InterPro"/>
</dbReference>
<dbReference type="GO" id="GO:0033314">
    <property type="term" value="P:mitotic DNA replication checkpoint signaling"/>
    <property type="evidence" value="ECO:0007669"/>
    <property type="project" value="TreeGrafter"/>
</dbReference>
<reference evidence="9 10" key="1">
    <citation type="submission" date="2013-03" db="EMBL/GenBank/DDBJ databases">
        <title>The Genome Sequence of Phialophora europaea CBS 101466.</title>
        <authorList>
            <consortium name="The Broad Institute Genomics Platform"/>
            <person name="Cuomo C."/>
            <person name="de Hoog S."/>
            <person name="Gorbushina A."/>
            <person name="Walker B."/>
            <person name="Young S.K."/>
            <person name="Zeng Q."/>
            <person name="Gargeya S."/>
            <person name="Fitzgerald M."/>
            <person name="Haas B."/>
            <person name="Abouelleil A."/>
            <person name="Allen A.W."/>
            <person name="Alvarado L."/>
            <person name="Arachchi H.M."/>
            <person name="Berlin A.M."/>
            <person name="Chapman S.B."/>
            <person name="Gainer-Dewar J."/>
            <person name="Goldberg J."/>
            <person name="Griggs A."/>
            <person name="Gujja S."/>
            <person name="Hansen M."/>
            <person name="Howarth C."/>
            <person name="Imamovic A."/>
            <person name="Ireland A."/>
            <person name="Larimer J."/>
            <person name="McCowan C."/>
            <person name="Murphy C."/>
            <person name="Pearson M."/>
            <person name="Poon T.W."/>
            <person name="Priest M."/>
            <person name="Roberts A."/>
            <person name="Saif S."/>
            <person name="Shea T."/>
            <person name="Sisk P."/>
            <person name="Sykes S."/>
            <person name="Wortman J."/>
            <person name="Nusbaum C."/>
            <person name="Birren B."/>
        </authorList>
    </citation>
    <scope>NUCLEOTIDE SEQUENCE [LARGE SCALE GENOMIC DNA]</scope>
    <source>
        <strain evidence="9 10">CBS 101466</strain>
    </source>
</reference>
<feature type="domain" description="C2H2-type" evidence="8">
    <location>
        <begin position="31"/>
        <end position="54"/>
    </location>
</feature>
<dbReference type="PANTHER" id="PTHR13278">
    <property type="entry name" value="ZINC FINGER PROTEIN 830"/>
    <property type="match status" value="1"/>
</dbReference>
<dbReference type="SUPFAM" id="SSF57667">
    <property type="entry name" value="beta-beta-alpha zinc fingers"/>
    <property type="match status" value="1"/>
</dbReference>
<dbReference type="GO" id="GO:0044773">
    <property type="term" value="P:mitotic DNA damage checkpoint signaling"/>
    <property type="evidence" value="ECO:0007669"/>
    <property type="project" value="TreeGrafter"/>
</dbReference>
<dbReference type="Proteomes" id="UP000030752">
    <property type="component" value="Unassembled WGS sequence"/>
</dbReference>
<dbReference type="InterPro" id="IPR040050">
    <property type="entry name" value="ZNF830-like"/>
</dbReference>
<dbReference type="STRING" id="1220924.W2RT00"/>
<evidence type="ECO:0000256" key="2">
    <source>
        <dbReference type="ARBA" id="ARBA00022723"/>
    </source>
</evidence>
<evidence type="ECO:0000313" key="9">
    <source>
        <dbReference type="EMBL" id="ETN39582.1"/>
    </source>
</evidence>
<feature type="compositionally biased region" description="Basic and acidic residues" evidence="7">
    <location>
        <begin position="107"/>
        <end position="117"/>
    </location>
</feature>
<dbReference type="OrthoDB" id="77607at2759"/>
<feature type="region of interest" description="Disordered" evidence="7">
    <location>
        <begin position="53"/>
        <end position="171"/>
    </location>
</feature>
<sequence length="306" mass="34149">MADVRALLAAERQSRRISHPHLTYTKSGALICNVCQLNVKSESLWEGHLRSANHRKNARTAQEASQKSLKRRRDDDDDGKEDEQSTDKPNADIERRKMPKSRATSLAEREAKVRFQEEPEIVPPMPSRPAQETPDDDPSVEPDAIVPPAVVSTTAPVQPPAAPSNPAVDEDEWAAFEADIAPLASAPPSAEAPDYSAATISAAPLSAAQLAEQQAEDKRKQQELTAEDEQEDERGRMEEEFEIMEEMEERVRKLKEMREKLRAIGGLPPDEMQPEPPEQVEVTDATKGEESEDVDDDESDPDDWYH</sequence>
<keyword evidence="3" id="KW-0863">Zinc-finger</keyword>
<feature type="compositionally biased region" description="Low complexity" evidence="7">
    <location>
        <begin position="146"/>
        <end position="156"/>
    </location>
</feature>
<comment type="subcellular location">
    <subcellularLocation>
        <location evidence="1">Nucleus</location>
    </subcellularLocation>
</comment>
<evidence type="ECO:0000256" key="6">
    <source>
        <dbReference type="ARBA" id="ARBA00023242"/>
    </source>
</evidence>
<evidence type="ECO:0000256" key="5">
    <source>
        <dbReference type="ARBA" id="ARBA00023054"/>
    </source>
</evidence>
<feature type="compositionally biased region" description="Acidic residues" evidence="7">
    <location>
        <begin position="290"/>
        <end position="306"/>
    </location>
</feature>
<dbReference type="InterPro" id="IPR013087">
    <property type="entry name" value="Znf_C2H2_type"/>
</dbReference>
<dbReference type="RefSeq" id="XP_008718367.1">
    <property type="nucleotide sequence ID" value="XM_008720145.1"/>
</dbReference>
<protein>
    <recommendedName>
        <fullName evidence="8">C2H2-type domain-containing protein</fullName>
    </recommendedName>
</protein>
<dbReference type="AlphaFoldDB" id="W2RT00"/>
<dbReference type="VEuPathDB" id="FungiDB:HMPREF1541_05808"/>
<proteinExistence type="predicted"/>
<evidence type="ECO:0000256" key="3">
    <source>
        <dbReference type="ARBA" id="ARBA00022771"/>
    </source>
</evidence>
<dbReference type="GO" id="GO:0005681">
    <property type="term" value="C:spliceosomal complex"/>
    <property type="evidence" value="ECO:0007669"/>
    <property type="project" value="InterPro"/>
</dbReference>
<keyword evidence="6" id="KW-0539">Nucleus</keyword>
<dbReference type="InParanoid" id="W2RT00"/>
<dbReference type="Pfam" id="PF12874">
    <property type="entry name" value="zf-met"/>
    <property type="match status" value="1"/>
</dbReference>
<keyword evidence="10" id="KW-1185">Reference proteome</keyword>
<feature type="region of interest" description="Disordered" evidence="7">
    <location>
        <begin position="262"/>
        <end position="306"/>
    </location>
</feature>
<name>W2RT00_CYPE1</name>
<evidence type="ECO:0000256" key="4">
    <source>
        <dbReference type="ARBA" id="ARBA00022833"/>
    </source>
</evidence>
<gene>
    <name evidence="9" type="ORF">HMPREF1541_05808</name>
</gene>
<dbReference type="EMBL" id="KB822721">
    <property type="protein sequence ID" value="ETN39582.1"/>
    <property type="molecule type" value="Genomic_DNA"/>
</dbReference>
<dbReference type="PANTHER" id="PTHR13278:SF0">
    <property type="entry name" value="ZINC FINGER PROTEIN 830"/>
    <property type="match status" value="1"/>
</dbReference>
<keyword evidence="4" id="KW-0862">Zinc</keyword>
<feature type="compositionally biased region" description="Basic and acidic residues" evidence="7">
    <location>
        <begin position="82"/>
        <end position="96"/>
    </location>
</feature>
<evidence type="ECO:0000256" key="1">
    <source>
        <dbReference type="ARBA" id="ARBA00004123"/>
    </source>
</evidence>
<feature type="region of interest" description="Disordered" evidence="7">
    <location>
        <begin position="207"/>
        <end position="243"/>
    </location>
</feature>
<organism evidence="9 10">
    <name type="scientific">Cyphellophora europaea (strain CBS 101466)</name>
    <name type="common">Phialophora europaea</name>
    <dbReference type="NCBI Taxonomy" id="1220924"/>
    <lineage>
        <taxon>Eukaryota</taxon>
        <taxon>Fungi</taxon>
        <taxon>Dikarya</taxon>
        <taxon>Ascomycota</taxon>
        <taxon>Pezizomycotina</taxon>
        <taxon>Eurotiomycetes</taxon>
        <taxon>Chaetothyriomycetidae</taxon>
        <taxon>Chaetothyriales</taxon>
        <taxon>Cyphellophoraceae</taxon>
        <taxon>Cyphellophora</taxon>
    </lineage>
</organism>